<dbReference type="Proteomes" id="UP001590951">
    <property type="component" value="Unassembled WGS sequence"/>
</dbReference>
<feature type="region of interest" description="Disordered" evidence="1">
    <location>
        <begin position="81"/>
        <end position="113"/>
    </location>
</feature>
<name>A0ABR4BS53_9LECA</name>
<organism evidence="2 3">
    <name type="scientific">Lepraria finkii</name>
    <dbReference type="NCBI Taxonomy" id="1340010"/>
    <lineage>
        <taxon>Eukaryota</taxon>
        <taxon>Fungi</taxon>
        <taxon>Dikarya</taxon>
        <taxon>Ascomycota</taxon>
        <taxon>Pezizomycotina</taxon>
        <taxon>Lecanoromycetes</taxon>
        <taxon>OSLEUM clade</taxon>
        <taxon>Lecanoromycetidae</taxon>
        <taxon>Lecanorales</taxon>
        <taxon>Lecanorineae</taxon>
        <taxon>Stereocaulaceae</taxon>
        <taxon>Lepraria</taxon>
    </lineage>
</organism>
<reference evidence="2 3" key="1">
    <citation type="submission" date="2024-09" db="EMBL/GenBank/DDBJ databases">
        <title>Rethinking Asexuality: The Enigmatic Case of Functional Sexual Genes in Lepraria (Stereocaulaceae).</title>
        <authorList>
            <person name="Doellman M."/>
            <person name="Sun Y."/>
            <person name="Barcenas-Pena A."/>
            <person name="Lumbsch H.T."/>
            <person name="Grewe F."/>
        </authorList>
    </citation>
    <scope>NUCLEOTIDE SEQUENCE [LARGE SCALE GENOMIC DNA]</scope>
    <source>
        <strain evidence="2 3">Grewe 0041</strain>
    </source>
</reference>
<protein>
    <submittedName>
        <fullName evidence="2">Uncharacterized protein</fullName>
    </submittedName>
</protein>
<sequence>MDRTPIDLSSNEADADGNISDLIDDNVEEDVDVASLKSSPPPLTKPPKTFYQSQSKSSDINLDSEEDLPDFGTLVQKVGPAKATVLPHQSNEQSDSRRRKGARRVIEEDSDDE</sequence>
<feature type="region of interest" description="Disordered" evidence="1">
    <location>
        <begin position="32"/>
        <end position="67"/>
    </location>
</feature>
<feature type="region of interest" description="Disordered" evidence="1">
    <location>
        <begin position="1"/>
        <end position="20"/>
    </location>
</feature>
<evidence type="ECO:0000313" key="2">
    <source>
        <dbReference type="EMBL" id="KAL2059318.1"/>
    </source>
</evidence>
<feature type="compositionally biased region" description="Polar residues" evidence="1">
    <location>
        <begin position="50"/>
        <end position="61"/>
    </location>
</feature>
<keyword evidence="3" id="KW-1185">Reference proteome</keyword>
<dbReference type="EMBL" id="JBHFEH010000001">
    <property type="protein sequence ID" value="KAL2059318.1"/>
    <property type="molecule type" value="Genomic_DNA"/>
</dbReference>
<proteinExistence type="predicted"/>
<comment type="caution">
    <text evidence="2">The sequence shown here is derived from an EMBL/GenBank/DDBJ whole genome shotgun (WGS) entry which is preliminary data.</text>
</comment>
<accession>A0ABR4BS53</accession>
<gene>
    <name evidence="2" type="ORF">ABVK25_000610</name>
</gene>
<evidence type="ECO:0000313" key="3">
    <source>
        <dbReference type="Proteomes" id="UP001590951"/>
    </source>
</evidence>
<evidence type="ECO:0000256" key="1">
    <source>
        <dbReference type="SAM" id="MobiDB-lite"/>
    </source>
</evidence>